<evidence type="ECO:0000313" key="8">
    <source>
        <dbReference type="EMBL" id="CAH2046735.1"/>
    </source>
</evidence>
<evidence type="ECO:0000313" key="9">
    <source>
        <dbReference type="Proteomes" id="UP000836841"/>
    </source>
</evidence>
<dbReference type="InterPro" id="IPR050853">
    <property type="entry name" value="WD_repeat_DNA-damage-binding"/>
</dbReference>
<dbReference type="InterPro" id="IPR036322">
    <property type="entry name" value="WD40_repeat_dom_sf"/>
</dbReference>
<dbReference type="InterPro" id="IPR015943">
    <property type="entry name" value="WD40/YVTN_repeat-like_dom_sf"/>
</dbReference>
<dbReference type="AlphaFoldDB" id="A0AAU9RNU4"/>
<feature type="compositionally biased region" description="Basic residues" evidence="7">
    <location>
        <begin position="43"/>
        <end position="53"/>
    </location>
</feature>
<comment type="similarity">
    <text evidence="1">Belongs to the WD repeat DDB2/WDR76 family.</text>
</comment>
<sequence>MASASMATEYELKRLENIRRNDEMMAALKVHAKASLLSAATKPYKKKNQQKKKKEPEAPIVTRQSLRTRGLTPDSDGLPDGFSDCPKGTVIPSYVSLRVLAPLPLDDSHTQFVDTISGIARKPKFDDSIVKNEDGDDDSPMGRFDLRSLCLEPENVRRVHPERIIVVKFLPCDDVKLIAAGDKDGNNLGQEDDDGISLFQPHTAIVISSSYDGLIRLMDVEKMVFDLVYSRDEHERIFCLSQRPNDEQSLRRNVECMRPSSRKVIFCQWDLHKYRIYTIDFNPRNPNVMATSSQDGTACLWDMRFMGGNKKPNRLATVNHAKSVHSTYFSPSGLSLATTRHLVTTLGFCFFLCSRDNYVGILSGANFEDSSMIYHNNNTDRYISSFRFHCHPINVGMLAGSTVGGEVYVWTTK</sequence>
<evidence type="ECO:0000256" key="6">
    <source>
        <dbReference type="PROSITE-ProRule" id="PRU00221"/>
    </source>
</evidence>
<dbReference type="PROSITE" id="PS00678">
    <property type="entry name" value="WD_REPEATS_1"/>
    <property type="match status" value="1"/>
</dbReference>
<dbReference type="GO" id="GO:0006974">
    <property type="term" value="P:DNA damage response"/>
    <property type="evidence" value="ECO:0007669"/>
    <property type="project" value="UniProtKB-KW"/>
</dbReference>
<dbReference type="InterPro" id="IPR001680">
    <property type="entry name" value="WD40_rpt"/>
</dbReference>
<proteinExistence type="inferred from homology"/>
<dbReference type="Pfam" id="PF00400">
    <property type="entry name" value="WD40"/>
    <property type="match status" value="1"/>
</dbReference>
<keyword evidence="5" id="KW-0238">DNA-binding</keyword>
<dbReference type="PANTHER" id="PTHR14773:SF0">
    <property type="entry name" value="WD REPEAT-CONTAINING PROTEIN 76"/>
    <property type="match status" value="1"/>
</dbReference>
<accession>A0AAU9RNU4</accession>
<feature type="repeat" description="WD" evidence="6">
    <location>
        <begin position="269"/>
        <end position="304"/>
    </location>
</feature>
<evidence type="ECO:0000256" key="1">
    <source>
        <dbReference type="ARBA" id="ARBA00005434"/>
    </source>
</evidence>
<dbReference type="SMART" id="SM00320">
    <property type="entry name" value="WD40"/>
    <property type="match status" value="2"/>
</dbReference>
<evidence type="ECO:0000256" key="7">
    <source>
        <dbReference type="SAM" id="MobiDB-lite"/>
    </source>
</evidence>
<dbReference type="GO" id="GO:2000001">
    <property type="term" value="P:regulation of DNA damage checkpoint"/>
    <property type="evidence" value="ECO:0007669"/>
    <property type="project" value="TreeGrafter"/>
</dbReference>
<keyword evidence="3" id="KW-0677">Repeat</keyword>
<dbReference type="Gene3D" id="2.130.10.10">
    <property type="entry name" value="YVTN repeat-like/Quinoprotein amine dehydrogenase"/>
    <property type="match status" value="1"/>
</dbReference>
<keyword evidence="2 6" id="KW-0853">WD repeat</keyword>
<dbReference type="EMBL" id="OU466858">
    <property type="protein sequence ID" value="CAH2046735.1"/>
    <property type="molecule type" value="Genomic_DNA"/>
</dbReference>
<organism evidence="8 9">
    <name type="scientific">Thlaspi arvense</name>
    <name type="common">Field penny-cress</name>
    <dbReference type="NCBI Taxonomy" id="13288"/>
    <lineage>
        <taxon>Eukaryota</taxon>
        <taxon>Viridiplantae</taxon>
        <taxon>Streptophyta</taxon>
        <taxon>Embryophyta</taxon>
        <taxon>Tracheophyta</taxon>
        <taxon>Spermatophyta</taxon>
        <taxon>Magnoliopsida</taxon>
        <taxon>eudicotyledons</taxon>
        <taxon>Gunneridae</taxon>
        <taxon>Pentapetalae</taxon>
        <taxon>rosids</taxon>
        <taxon>malvids</taxon>
        <taxon>Brassicales</taxon>
        <taxon>Brassicaceae</taxon>
        <taxon>Thlaspideae</taxon>
        <taxon>Thlaspi</taxon>
    </lineage>
</organism>
<feature type="region of interest" description="Disordered" evidence="7">
    <location>
        <begin position="39"/>
        <end position="83"/>
    </location>
</feature>
<dbReference type="PANTHER" id="PTHR14773">
    <property type="entry name" value="WD REPEAT-CONTAINING PROTEIN 76"/>
    <property type="match status" value="1"/>
</dbReference>
<dbReference type="InterPro" id="IPR019775">
    <property type="entry name" value="WD40_repeat_CS"/>
</dbReference>
<name>A0AAU9RNU4_THLAR</name>
<gene>
    <name evidence="8" type="ORF">TAV2_LOCUS7724</name>
</gene>
<evidence type="ECO:0000256" key="3">
    <source>
        <dbReference type="ARBA" id="ARBA00022737"/>
    </source>
</evidence>
<evidence type="ECO:0000256" key="4">
    <source>
        <dbReference type="ARBA" id="ARBA00022763"/>
    </source>
</evidence>
<dbReference type="Proteomes" id="UP000836841">
    <property type="component" value="Chromosome 2"/>
</dbReference>
<reference evidence="8 9" key="1">
    <citation type="submission" date="2022-03" db="EMBL/GenBank/DDBJ databases">
        <authorList>
            <person name="Nunn A."/>
            <person name="Chopra R."/>
            <person name="Nunn A."/>
            <person name="Contreras Garrido A."/>
        </authorList>
    </citation>
    <scope>NUCLEOTIDE SEQUENCE [LARGE SCALE GENOMIC DNA]</scope>
</reference>
<evidence type="ECO:0000256" key="2">
    <source>
        <dbReference type="ARBA" id="ARBA00022574"/>
    </source>
</evidence>
<dbReference type="SUPFAM" id="SSF50978">
    <property type="entry name" value="WD40 repeat-like"/>
    <property type="match status" value="1"/>
</dbReference>
<keyword evidence="4" id="KW-0227">DNA damage</keyword>
<dbReference type="PROSITE" id="PS50082">
    <property type="entry name" value="WD_REPEATS_2"/>
    <property type="match status" value="1"/>
</dbReference>
<evidence type="ECO:0000256" key="5">
    <source>
        <dbReference type="ARBA" id="ARBA00023125"/>
    </source>
</evidence>
<dbReference type="GO" id="GO:0003677">
    <property type="term" value="F:DNA binding"/>
    <property type="evidence" value="ECO:0007669"/>
    <property type="project" value="UniProtKB-KW"/>
</dbReference>
<protein>
    <submittedName>
        <fullName evidence="8">Uncharacterized protein</fullName>
    </submittedName>
</protein>
<keyword evidence="9" id="KW-1185">Reference proteome</keyword>
<dbReference type="GO" id="GO:0005634">
    <property type="term" value="C:nucleus"/>
    <property type="evidence" value="ECO:0007669"/>
    <property type="project" value="TreeGrafter"/>
</dbReference>